<dbReference type="Ensembl" id="ENSXCOT00000003237.1">
    <property type="protein sequence ID" value="ENSXCOP00000003200.1"/>
    <property type="gene ID" value="ENSXCOG00000002521.1"/>
</dbReference>
<proteinExistence type="predicted"/>
<name>A0A3B5KYT5_9TELE</name>
<protein>
    <submittedName>
        <fullName evidence="1">Uncharacterized protein</fullName>
    </submittedName>
</protein>
<sequence length="215" mass="23079">MFYSGGETCRSVACPASPLLLGQNEFGQVGVKLVLLVDALLLDAVPAFLLGDAQRARDVISEIQPLLFCQVADGLVVVLQLQVTLAQEEVSLDRLTVQLQRMLAVCQSFVVLLQLHVAERPVGVVHRHRRITTHDGSAVAGRSLLVLAAEEQPVPLLLQLLRGGALLGAAGHLLHRLRGARLALLPNPVPRLSGWLGGRCRNVLPALDRTQTGGQ</sequence>
<accession>A0A3B5KYT5</accession>
<reference evidence="1" key="2">
    <citation type="submission" date="2025-09" db="UniProtKB">
        <authorList>
            <consortium name="Ensembl"/>
        </authorList>
    </citation>
    <scope>IDENTIFICATION</scope>
</reference>
<dbReference type="GeneTree" id="ENSGT00990000204060"/>
<organism evidence="1 2">
    <name type="scientific">Xiphophorus couchianus</name>
    <name type="common">Monterrey platyfish</name>
    <dbReference type="NCBI Taxonomy" id="32473"/>
    <lineage>
        <taxon>Eukaryota</taxon>
        <taxon>Metazoa</taxon>
        <taxon>Chordata</taxon>
        <taxon>Craniata</taxon>
        <taxon>Vertebrata</taxon>
        <taxon>Euteleostomi</taxon>
        <taxon>Actinopterygii</taxon>
        <taxon>Neopterygii</taxon>
        <taxon>Teleostei</taxon>
        <taxon>Neoteleostei</taxon>
        <taxon>Acanthomorphata</taxon>
        <taxon>Ovalentaria</taxon>
        <taxon>Atherinomorphae</taxon>
        <taxon>Cyprinodontiformes</taxon>
        <taxon>Poeciliidae</taxon>
        <taxon>Poeciliinae</taxon>
        <taxon>Xiphophorus</taxon>
    </lineage>
</organism>
<keyword evidence="2" id="KW-1185">Reference proteome</keyword>
<reference evidence="1" key="1">
    <citation type="submission" date="2025-08" db="UniProtKB">
        <authorList>
            <consortium name="Ensembl"/>
        </authorList>
    </citation>
    <scope>IDENTIFICATION</scope>
</reference>
<dbReference type="Proteomes" id="UP000261380">
    <property type="component" value="Unplaced"/>
</dbReference>
<evidence type="ECO:0000313" key="1">
    <source>
        <dbReference type="Ensembl" id="ENSXCOP00000003200.1"/>
    </source>
</evidence>
<evidence type="ECO:0000313" key="2">
    <source>
        <dbReference type="Proteomes" id="UP000261380"/>
    </source>
</evidence>
<dbReference type="AlphaFoldDB" id="A0A3B5KYT5"/>